<accession>A0A443KCN3</accession>
<dbReference type="RefSeq" id="WP_128232777.1">
    <property type="nucleotide sequence ID" value="NZ_SAUY01000015.1"/>
</dbReference>
<dbReference type="InterPro" id="IPR021496">
    <property type="entry name" value="DUF3150"/>
</dbReference>
<evidence type="ECO:0000313" key="2">
    <source>
        <dbReference type="EMBL" id="RWR30571.1"/>
    </source>
</evidence>
<sequence length="424" mass="46315">MTATSAAYKVDYLLKNIVLVMPMFSVWSGSGKLEPSDFTNVDADDLPPETVAKLGLKRLINRDALSPFTRLRARADRLCEEYGTRFMGGFAIPEDYAPVVAQKLADLVSEFNTELDTFLRNYDKLINDWVVANPDMAQQILRAVKPRDQIKRRFNACYAIAEVNGSAHDHTNSMVQVADGLFDSFLKTLIDRSVPLLTAKNGTLNDTFRSSVRNSLQSIADKIERFAFLDPSKGGMMVLASKIRASVVGEGTIRGEDFMRVWNTIQPLKSADAFVAAVTAMAGEAPVIVAPPVSQPDLLAPFPTSGADSLGSVPHQNPTQTSTVLQPFEPIDAFGVEEGPLDATFMPSKIDDSEARNALVKDEPPADRINAAPAEGKPITSREELGKMPFASMPGFADKDNASLEAPAPAQKEQVRFSKKRFGW</sequence>
<comment type="caution">
    <text evidence="2">The sequence shown here is derived from an EMBL/GenBank/DDBJ whole genome shotgun (WGS) entry which is preliminary data.</text>
</comment>
<proteinExistence type="predicted"/>
<dbReference type="Proteomes" id="UP000284451">
    <property type="component" value="Unassembled WGS sequence"/>
</dbReference>
<name>A0A443KCN3_9RHOB</name>
<reference evidence="2 3" key="2">
    <citation type="submission" date="2019-01" db="EMBL/GenBank/DDBJ databases">
        <authorList>
            <person name="Li Y."/>
        </authorList>
    </citation>
    <scope>NUCLEOTIDE SEQUENCE [LARGE SCALE GENOMIC DNA]</scope>
    <source>
        <strain evidence="2 3">07D10-4-3</strain>
    </source>
</reference>
<organism evidence="2 3">
    <name type="scientific">Paenirhodobacter populi</name>
    <dbReference type="NCBI Taxonomy" id="2306993"/>
    <lineage>
        <taxon>Bacteria</taxon>
        <taxon>Pseudomonadati</taxon>
        <taxon>Pseudomonadota</taxon>
        <taxon>Alphaproteobacteria</taxon>
        <taxon>Rhodobacterales</taxon>
        <taxon>Rhodobacter group</taxon>
        <taxon>Paenirhodobacter</taxon>
    </lineage>
</organism>
<dbReference type="EMBL" id="SAUY01000015">
    <property type="protein sequence ID" value="RWR30571.1"/>
    <property type="molecule type" value="Genomic_DNA"/>
</dbReference>
<evidence type="ECO:0000256" key="1">
    <source>
        <dbReference type="SAM" id="MobiDB-lite"/>
    </source>
</evidence>
<feature type="region of interest" description="Disordered" evidence="1">
    <location>
        <begin position="364"/>
        <end position="424"/>
    </location>
</feature>
<gene>
    <name evidence="2" type="ORF">D2T29_12940</name>
</gene>
<reference evidence="2 3" key="1">
    <citation type="submission" date="2019-01" db="EMBL/GenBank/DDBJ databases">
        <title>Sinorhodobacter populi sp. nov. isolated from the symptomatic bark tissue of Populus euramericana canker.</title>
        <authorList>
            <person name="Xu G."/>
        </authorList>
    </citation>
    <scope>NUCLEOTIDE SEQUENCE [LARGE SCALE GENOMIC DNA]</scope>
    <source>
        <strain evidence="2 3">07D10-4-3</strain>
    </source>
</reference>
<dbReference type="AlphaFoldDB" id="A0A443KCN3"/>
<dbReference type="Pfam" id="PF11348">
    <property type="entry name" value="DUF3150"/>
    <property type="match status" value="1"/>
</dbReference>
<protein>
    <submittedName>
        <fullName evidence="2">DUF3150 domain-containing protein</fullName>
    </submittedName>
</protein>
<evidence type="ECO:0000313" key="3">
    <source>
        <dbReference type="Proteomes" id="UP000284451"/>
    </source>
</evidence>